<sequence>MNNTKSEPLLLINDLNKIFETPGGRVEALKNITLTVNKGELLTIIGPSGCGKSTLLKIVAGLDTGYAGPVLLNGKAISGPGVDKGVIFQEPRLFPWMNVLQNIAGNLSLRDSGVRDRVHGLVELVKLRGFEKAYPRELSGGMAQRVAIARALLRNPEVLLLDEPFGALDAFTRVHMQEALLEIWEKNKTTMLLVTHDIDEAVFLGQRVVIMEPRPGHIRSILPVKLTYPRERSGTAFQDWRRTIMNEFEKVEGPAVDFGSHI</sequence>
<dbReference type="InterPro" id="IPR003439">
    <property type="entry name" value="ABC_transporter-like_ATP-bd"/>
</dbReference>
<dbReference type="GO" id="GO:0016887">
    <property type="term" value="F:ATP hydrolysis activity"/>
    <property type="evidence" value="ECO:0007669"/>
    <property type="project" value="InterPro"/>
</dbReference>
<dbReference type="PROSITE" id="PS00211">
    <property type="entry name" value="ABC_TRANSPORTER_1"/>
    <property type="match status" value="1"/>
</dbReference>
<organism evidence="5 6">
    <name type="scientific">Paenibacillus oryzae</name>
    <dbReference type="NCBI Taxonomy" id="1844972"/>
    <lineage>
        <taxon>Bacteria</taxon>
        <taxon>Bacillati</taxon>
        <taxon>Bacillota</taxon>
        <taxon>Bacilli</taxon>
        <taxon>Bacillales</taxon>
        <taxon>Paenibacillaceae</taxon>
        <taxon>Paenibacillus</taxon>
    </lineage>
</organism>
<dbReference type="RefSeq" id="WP_068685305.1">
    <property type="nucleotide sequence ID" value="NZ_LYPA01000066.1"/>
</dbReference>
<dbReference type="SMART" id="SM00382">
    <property type="entry name" value="AAA"/>
    <property type="match status" value="1"/>
</dbReference>
<dbReference type="OrthoDB" id="18967at2"/>
<proteinExistence type="predicted"/>
<dbReference type="STRING" id="1844972.A7K91_15925"/>
<keyword evidence="2" id="KW-0547">Nucleotide-binding</keyword>
<dbReference type="InterPro" id="IPR050166">
    <property type="entry name" value="ABC_transporter_ATP-bind"/>
</dbReference>
<evidence type="ECO:0000256" key="3">
    <source>
        <dbReference type="ARBA" id="ARBA00022840"/>
    </source>
</evidence>
<dbReference type="InterPro" id="IPR003593">
    <property type="entry name" value="AAA+_ATPase"/>
</dbReference>
<dbReference type="InterPro" id="IPR027417">
    <property type="entry name" value="P-loop_NTPase"/>
</dbReference>
<dbReference type="GO" id="GO:0005524">
    <property type="term" value="F:ATP binding"/>
    <property type="evidence" value="ECO:0007669"/>
    <property type="project" value="UniProtKB-KW"/>
</dbReference>
<dbReference type="Gene3D" id="3.40.50.300">
    <property type="entry name" value="P-loop containing nucleotide triphosphate hydrolases"/>
    <property type="match status" value="1"/>
</dbReference>
<evidence type="ECO:0000313" key="6">
    <source>
        <dbReference type="Proteomes" id="UP000092024"/>
    </source>
</evidence>
<keyword evidence="1" id="KW-0813">Transport</keyword>
<dbReference type="CDD" id="cd03293">
    <property type="entry name" value="ABC_NrtD_SsuB_transporters"/>
    <property type="match status" value="1"/>
</dbReference>
<dbReference type="AlphaFoldDB" id="A0A1A5YEU3"/>
<evidence type="ECO:0000259" key="4">
    <source>
        <dbReference type="PROSITE" id="PS50893"/>
    </source>
</evidence>
<evidence type="ECO:0000256" key="1">
    <source>
        <dbReference type="ARBA" id="ARBA00022448"/>
    </source>
</evidence>
<evidence type="ECO:0000313" key="5">
    <source>
        <dbReference type="EMBL" id="OBR64108.1"/>
    </source>
</evidence>
<dbReference type="EMBL" id="LYPA01000066">
    <property type="protein sequence ID" value="OBR64108.1"/>
    <property type="molecule type" value="Genomic_DNA"/>
</dbReference>
<keyword evidence="3 5" id="KW-0067">ATP-binding</keyword>
<dbReference type="PANTHER" id="PTHR42788">
    <property type="entry name" value="TAURINE IMPORT ATP-BINDING PROTEIN-RELATED"/>
    <property type="match status" value="1"/>
</dbReference>
<dbReference type="Pfam" id="PF00005">
    <property type="entry name" value="ABC_tran"/>
    <property type="match status" value="1"/>
</dbReference>
<dbReference type="PANTHER" id="PTHR42788:SF13">
    <property type="entry name" value="ALIPHATIC SULFONATES IMPORT ATP-BINDING PROTEIN SSUB"/>
    <property type="match status" value="1"/>
</dbReference>
<dbReference type="PROSITE" id="PS50893">
    <property type="entry name" value="ABC_TRANSPORTER_2"/>
    <property type="match status" value="1"/>
</dbReference>
<dbReference type="InterPro" id="IPR017871">
    <property type="entry name" value="ABC_transporter-like_CS"/>
</dbReference>
<comment type="caution">
    <text evidence="5">The sequence shown here is derived from an EMBL/GenBank/DDBJ whole genome shotgun (WGS) entry which is preliminary data.</text>
</comment>
<accession>A0A1A5YEU3</accession>
<name>A0A1A5YEU3_9BACL</name>
<reference evidence="5 6" key="1">
    <citation type="submission" date="2016-05" db="EMBL/GenBank/DDBJ databases">
        <title>Paenibacillus oryzae. sp. nov., isolated from the rice root.</title>
        <authorList>
            <person name="Zhang J."/>
            <person name="Zhang X."/>
        </authorList>
    </citation>
    <scope>NUCLEOTIDE SEQUENCE [LARGE SCALE GENOMIC DNA]</scope>
    <source>
        <strain evidence="5 6">1DrF-4</strain>
    </source>
</reference>
<evidence type="ECO:0000256" key="2">
    <source>
        <dbReference type="ARBA" id="ARBA00022741"/>
    </source>
</evidence>
<dbReference type="SUPFAM" id="SSF52540">
    <property type="entry name" value="P-loop containing nucleoside triphosphate hydrolases"/>
    <property type="match status" value="1"/>
</dbReference>
<keyword evidence="6" id="KW-1185">Reference proteome</keyword>
<gene>
    <name evidence="5" type="ORF">A7K91_15925</name>
</gene>
<feature type="domain" description="ABC transporter" evidence="4">
    <location>
        <begin position="10"/>
        <end position="238"/>
    </location>
</feature>
<dbReference type="Proteomes" id="UP000092024">
    <property type="component" value="Unassembled WGS sequence"/>
</dbReference>
<protein>
    <submittedName>
        <fullName evidence="5">Sulfonate ABC transporter ATP-binding protein</fullName>
    </submittedName>
</protein>